<keyword evidence="6" id="KW-1133">Transmembrane helix</keyword>
<name>A0A9Q1LGV9_9SOLA</name>
<dbReference type="AlphaFoldDB" id="A0A9Q1LGV9"/>
<feature type="region of interest" description="Disordered" evidence="10">
    <location>
        <begin position="66"/>
        <end position="157"/>
    </location>
</feature>
<feature type="compositionally biased region" description="Basic and acidic residues" evidence="10">
    <location>
        <begin position="145"/>
        <end position="157"/>
    </location>
</feature>
<keyword evidence="3" id="KW-1003">Cell membrane</keyword>
<dbReference type="GO" id="GO:0005789">
    <property type="term" value="C:endoplasmic reticulum membrane"/>
    <property type="evidence" value="ECO:0007669"/>
    <property type="project" value="UniProtKB-SubCell"/>
</dbReference>
<dbReference type="EMBL" id="JAJAGQ010000019">
    <property type="protein sequence ID" value="KAJ8534490.1"/>
    <property type="molecule type" value="Genomic_DNA"/>
</dbReference>
<reference evidence="12" key="1">
    <citation type="journal article" date="2023" name="Proc. Natl. Acad. Sci. U.S.A.">
        <title>Genomic and structural basis for evolution of tropane alkaloid biosynthesis.</title>
        <authorList>
            <person name="Wanga Y.-J."/>
            <person name="Taina T."/>
            <person name="Yua J.-Y."/>
            <person name="Lia J."/>
            <person name="Xua B."/>
            <person name="Chenc J."/>
            <person name="D'Auriad J.C."/>
            <person name="Huanga J.-P."/>
            <person name="Huanga S.-X."/>
        </authorList>
    </citation>
    <scope>NUCLEOTIDE SEQUENCE [LARGE SCALE GENOMIC DNA]</scope>
    <source>
        <strain evidence="12">cv. KIB-2019</strain>
    </source>
</reference>
<protein>
    <submittedName>
        <fullName evidence="11">Uncharacterized protein</fullName>
    </submittedName>
</protein>
<accession>A0A9Q1LGV9</accession>
<evidence type="ECO:0000256" key="1">
    <source>
        <dbReference type="ARBA" id="ARBA00004162"/>
    </source>
</evidence>
<gene>
    <name evidence="11" type="ORF">K7X08_016218</name>
</gene>
<evidence type="ECO:0000256" key="2">
    <source>
        <dbReference type="ARBA" id="ARBA00004389"/>
    </source>
</evidence>
<feature type="compositionally biased region" description="Basic and acidic residues" evidence="10">
    <location>
        <begin position="103"/>
        <end position="133"/>
    </location>
</feature>
<dbReference type="InterPro" id="IPR055282">
    <property type="entry name" value="PPI1-4"/>
</dbReference>
<evidence type="ECO:0000256" key="3">
    <source>
        <dbReference type="ARBA" id="ARBA00022475"/>
    </source>
</evidence>
<evidence type="ECO:0000313" key="12">
    <source>
        <dbReference type="Proteomes" id="UP001152561"/>
    </source>
</evidence>
<keyword evidence="12" id="KW-1185">Reference proteome</keyword>
<evidence type="ECO:0000256" key="8">
    <source>
        <dbReference type="ARBA" id="ARBA00023136"/>
    </source>
</evidence>
<dbReference type="GO" id="GO:0005886">
    <property type="term" value="C:plasma membrane"/>
    <property type="evidence" value="ECO:0007669"/>
    <property type="project" value="UniProtKB-SubCell"/>
</dbReference>
<feature type="compositionally biased region" description="Polar residues" evidence="10">
    <location>
        <begin position="75"/>
        <end position="88"/>
    </location>
</feature>
<sequence>MLQTAKQSADKEDIEALKELSMTEDEKFMSLWSVDKPFRDDYERRILTLLDIRQLSRDGRMRNCDEKPLVLSEGPTVSQIEVAPSTNADPPKQEPLSTAKLDASLKEKVEKEKNSKQPKDDDGKNTSTIKEDFHDDAEEVYGLEKLPKDTNAKENEVDEAKLREMKREEEIAKNRQVIERKKKLAEKAAAKAALKAQKEAQGNYPYDSF</sequence>
<keyword evidence="5" id="KW-0256">Endoplasmic reticulum</keyword>
<comment type="subcellular location">
    <subcellularLocation>
        <location evidence="1">Cell membrane</location>
        <topology evidence="1">Single-pass membrane protein</topology>
    </subcellularLocation>
    <subcellularLocation>
        <location evidence="2">Endoplasmic reticulum membrane</location>
        <topology evidence="2">Single-pass membrane protein</topology>
    </subcellularLocation>
</comment>
<comment type="caution">
    <text evidence="11">The sequence shown here is derived from an EMBL/GenBank/DDBJ whole genome shotgun (WGS) entry which is preliminary data.</text>
</comment>
<keyword evidence="7" id="KW-0175">Coiled coil</keyword>
<evidence type="ECO:0000256" key="6">
    <source>
        <dbReference type="ARBA" id="ARBA00022989"/>
    </source>
</evidence>
<keyword evidence="8" id="KW-0472">Membrane</keyword>
<evidence type="ECO:0000313" key="11">
    <source>
        <dbReference type="EMBL" id="KAJ8534490.1"/>
    </source>
</evidence>
<dbReference type="PANTHER" id="PTHR32219">
    <property type="entry name" value="RNA-BINDING PROTEIN YLMH-RELATED"/>
    <property type="match status" value="1"/>
</dbReference>
<evidence type="ECO:0000256" key="7">
    <source>
        <dbReference type="ARBA" id="ARBA00023054"/>
    </source>
</evidence>
<comment type="similarity">
    <text evidence="9">Belongs to the plant Proton pump-interactor protein family.</text>
</comment>
<evidence type="ECO:0000256" key="5">
    <source>
        <dbReference type="ARBA" id="ARBA00022824"/>
    </source>
</evidence>
<evidence type="ECO:0000256" key="9">
    <source>
        <dbReference type="ARBA" id="ARBA00038080"/>
    </source>
</evidence>
<evidence type="ECO:0000256" key="10">
    <source>
        <dbReference type="SAM" id="MobiDB-lite"/>
    </source>
</evidence>
<organism evidence="11 12">
    <name type="scientific">Anisodus acutangulus</name>
    <dbReference type="NCBI Taxonomy" id="402998"/>
    <lineage>
        <taxon>Eukaryota</taxon>
        <taxon>Viridiplantae</taxon>
        <taxon>Streptophyta</taxon>
        <taxon>Embryophyta</taxon>
        <taxon>Tracheophyta</taxon>
        <taxon>Spermatophyta</taxon>
        <taxon>Magnoliopsida</taxon>
        <taxon>eudicotyledons</taxon>
        <taxon>Gunneridae</taxon>
        <taxon>Pentapetalae</taxon>
        <taxon>asterids</taxon>
        <taxon>lamiids</taxon>
        <taxon>Solanales</taxon>
        <taxon>Solanaceae</taxon>
        <taxon>Solanoideae</taxon>
        <taxon>Hyoscyameae</taxon>
        <taxon>Anisodus</taxon>
    </lineage>
</organism>
<proteinExistence type="inferred from homology"/>
<dbReference type="Proteomes" id="UP001152561">
    <property type="component" value="Unassembled WGS sequence"/>
</dbReference>
<evidence type="ECO:0000256" key="4">
    <source>
        <dbReference type="ARBA" id="ARBA00022692"/>
    </source>
</evidence>
<dbReference type="OrthoDB" id="1302722at2759"/>
<keyword evidence="4" id="KW-0812">Transmembrane</keyword>
<dbReference type="PANTHER" id="PTHR32219:SF2">
    <property type="entry name" value="PROTON PUMP-INTERACTOR 1"/>
    <property type="match status" value="1"/>
</dbReference>